<dbReference type="InterPro" id="IPR050540">
    <property type="entry name" value="F-actin_Monoox_Mical"/>
</dbReference>
<comment type="similarity">
    <text evidence="3">Belongs to the smoothelin family.</text>
</comment>
<dbReference type="AlphaFoldDB" id="A0A1I7V551"/>
<dbReference type="SMART" id="SM00033">
    <property type="entry name" value="CH"/>
    <property type="match status" value="1"/>
</dbReference>
<dbReference type="InterPro" id="IPR001715">
    <property type="entry name" value="CH_dom"/>
</dbReference>
<dbReference type="Gene3D" id="1.10.418.10">
    <property type="entry name" value="Calponin-like domain"/>
    <property type="match status" value="1"/>
</dbReference>
<feature type="region of interest" description="Disordered" evidence="4">
    <location>
        <begin position="169"/>
        <end position="188"/>
    </location>
</feature>
<dbReference type="FunFam" id="1.10.418.10:FF:000009">
    <property type="entry name" value="smoothelin isoform X2"/>
    <property type="match status" value="1"/>
</dbReference>
<dbReference type="CDD" id="cd21200">
    <property type="entry name" value="CH_SMTN-like"/>
    <property type="match status" value="1"/>
</dbReference>
<keyword evidence="2" id="KW-0175">Coiled coil</keyword>
<feature type="compositionally biased region" description="Polar residues" evidence="4">
    <location>
        <begin position="1"/>
        <end position="16"/>
    </location>
</feature>
<dbReference type="WBParaSite" id="Csp11.Scaffold84.g537.t3">
    <property type="protein sequence ID" value="Csp11.Scaffold84.g537.t3"/>
    <property type="gene ID" value="Csp11.Scaffold84.g537"/>
</dbReference>
<name>A0A1I7V551_9PELO</name>
<dbReference type="Proteomes" id="UP000095282">
    <property type="component" value="Unplaced"/>
</dbReference>
<sequence length="449" mass="50976">MKTSSSTRCRPQSSISLDEKRHRNRSLGCISRHSACPLPGFSAYLGTITRVSTGQTTFHPYGVQEPLSPQSCVGVFTSMYCSTPSEYSFQPMFSLSDTPPLVSPEPDNDIDDYSPDITRKKNQHHQDMDPLEVNLNMICAFEPDTFPIFPFSFQMSLRSDDIKFRGRLHHRGSHGQNQNIKRRRSMPPSCHFENDVTRVLCHDGYGKFETNVDTGEQIRMEIRGMSRPESVLQLARKFGEISAAQDIEIHKSRLSLKLGKENNKLINHQLLMQSKSGPPTPIRHDAPIITTYTLPNRPTIGGIASLKAEPKMSRPNMFKQMEKVGANPNAAAPPRQLNPNSIKDALLRWIQNRVAGYPNVNVTNFSSSWADGMAFCALIHRFAPNSFDFSKLDPKNRRQNFDLAFKVAEDNGIFPLLEVDDMIMMGDRPDWKCVFTYVQSFYKQFRDHP</sequence>
<dbReference type="eggNOG" id="KOG4678">
    <property type="taxonomic scope" value="Eukaryota"/>
</dbReference>
<feature type="region of interest" description="Disordered" evidence="4">
    <location>
        <begin position="1"/>
        <end position="22"/>
    </location>
</feature>
<dbReference type="PANTHER" id="PTHR23167:SF88">
    <property type="entry name" value="CALPONIN-HOMOLOGY (CH) DOMAIN-CONTAINING PROTEIN"/>
    <property type="match status" value="1"/>
</dbReference>
<dbReference type="PROSITE" id="PS50021">
    <property type="entry name" value="CH"/>
    <property type="match status" value="1"/>
</dbReference>
<evidence type="ECO:0000256" key="2">
    <source>
        <dbReference type="ARBA" id="ARBA00023054"/>
    </source>
</evidence>
<evidence type="ECO:0000259" key="5">
    <source>
        <dbReference type="PROSITE" id="PS50021"/>
    </source>
</evidence>
<feature type="domain" description="Calponin-homology (CH)" evidence="5">
    <location>
        <begin position="340"/>
        <end position="446"/>
    </location>
</feature>
<organism evidence="6 7">
    <name type="scientific">Caenorhabditis tropicalis</name>
    <dbReference type="NCBI Taxonomy" id="1561998"/>
    <lineage>
        <taxon>Eukaryota</taxon>
        <taxon>Metazoa</taxon>
        <taxon>Ecdysozoa</taxon>
        <taxon>Nematoda</taxon>
        <taxon>Chromadorea</taxon>
        <taxon>Rhabditida</taxon>
        <taxon>Rhabditina</taxon>
        <taxon>Rhabditomorpha</taxon>
        <taxon>Rhabditoidea</taxon>
        <taxon>Rhabditidae</taxon>
        <taxon>Peloderinae</taxon>
        <taxon>Caenorhabditis</taxon>
    </lineage>
</organism>
<dbReference type="SUPFAM" id="SSF47576">
    <property type="entry name" value="Calponin-homology domain, CH-domain"/>
    <property type="match status" value="1"/>
</dbReference>
<evidence type="ECO:0000256" key="3">
    <source>
        <dbReference type="ARBA" id="ARBA00061655"/>
    </source>
</evidence>
<dbReference type="PANTHER" id="PTHR23167">
    <property type="entry name" value="CALPONIN HOMOLOGY DOMAIN-CONTAINING PROTEIN DDB_G0272472-RELATED"/>
    <property type="match status" value="1"/>
</dbReference>
<keyword evidence="1" id="KW-0597">Phosphoprotein</keyword>
<dbReference type="STRING" id="1561998.A0A1I7V551"/>
<protein>
    <submittedName>
        <fullName evidence="7">Calponin-homology (CH) domain-containing protein</fullName>
    </submittedName>
</protein>
<keyword evidence="6" id="KW-1185">Reference proteome</keyword>
<dbReference type="Pfam" id="PF00307">
    <property type="entry name" value="CH"/>
    <property type="match status" value="1"/>
</dbReference>
<evidence type="ECO:0000313" key="6">
    <source>
        <dbReference type="Proteomes" id="UP000095282"/>
    </source>
</evidence>
<evidence type="ECO:0000313" key="7">
    <source>
        <dbReference type="WBParaSite" id="Csp11.Scaffold84.g537.t3"/>
    </source>
</evidence>
<reference evidence="7" key="1">
    <citation type="submission" date="2016-11" db="UniProtKB">
        <authorList>
            <consortium name="WormBaseParasite"/>
        </authorList>
    </citation>
    <scope>IDENTIFICATION</scope>
</reference>
<evidence type="ECO:0000256" key="1">
    <source>
        <dbReference type="ARBA" id="ARBA00022553"/>
    </source>
</evidence>
<dbReference type="InterPro" id="IPR036872">
    <property type="entry name" value="CH_dom_sf"/>
</dbReference>
<accession>A0A1I7V551</accession>
<proteinExistence type="inferred from homology"/>
<evidence type="ECO:0000256" key="4">
    <source>
        <dbReference type="SAM" id="MobiDB-lite"/>
    </source>
</evidence>